<protein>
    <submittedName>
        <fullName evidence="1">Uncharacterized protein</fullName>
    </submittedName>
</protein>
<dbReference type="EMBL" id="VHLH01000034">
    <property type="protein sequence ID" value="TPW26209.1"/>
    <property type="molecule type" value="Genomic_DNA"/>
</dbReference>
<sequence length="188" mass="20811">MANTVFKPVWAGSELRLDPTRLPQEASFAPQTAGGATRCTLDERGVVMRKDLPQSGLPISIALPKHAFRGVAARAMDDGEGTVTVTLELLHDDPDLCVPLLVAHDLAEIAADWQSWSRLYGLPMLMVEADGVARPLVDQVGKVTVHRATPRRNNAFFTRRRPRLSMRRPVGDLETRMRIDGREIIGPR</sequence>
<dbReference type="AlphaFoldDB" id="A0A506U0S7"/>
<dbReference type="RefSeq" id="WP_141168007.1">
    <property type="nucleotide sequence ID" value="NZ_VHLH01000034.1"/>
</dbReference>
<dbReference type="Proteomes" id="UP000320314">
    <property type="component" value="Unassembled WGS sequence"/>
</dbReference>
<dbReference type="InterPro" id="IPR046083">
    <property type="entry name" value="DUF6101"/>
</dbReference>
<keyword evidence="2" id="KW-1185">Reference proteome</keyword>
<organism evidence="1 2">
    <name type="scientific">Pararhizobium mangrovi</name>
    <dbReference type="NCBI Taxonomy" id="2590452"/>
    <lineage>
        <taxon>Bacteria</taxon>
        <taxon>Pseudomonadati</taxon>
        <taxon>Pseudomonadota</taxon>
        <taxon>Alphaproteobacteria</taxon>
        <taxon>Hyphomicrobiales</taxon>
        <taxon>Rhizobiaceae</taxon>
        <taxon>Rhizobium/Agrobacterium group</taxon>
        <taxon>Pararhizobium</taxon>
    </lineage>
</organism>
<name>A0A506U0S7_9HYPH</name>
<evidence type="ECO:0000313" key="1">
    <source>
        <dbReference type="EMBL" id="TPW26209.1"/>
    </source>
</evidence>
<comment type="caution">
    <text evidence="1">The sequence shown here is derived from an EMBL/GenBank/DDBJ whole genome shotgun (WGS) entry which is preliminary data.</text>
</comment>
<dbReference type="OrthoDB" id="8449893at2"/>
<evidence type="ECO:0000313" key="2">
    <source>
        <dbReference type="Proteomes" id="UP000320314"/>
    </source>
</evidence>
<gene>
    <name evidence="1" type="ORF">FJU11_15600</name>
</gene>
<dbReference type="Pfam" id="PF19596">
    <property type="entry name" value="DUF6101"/>
    <property type="match status" value="1"/>
</dbReference>
<reference evidence="1 2" key="1">
    <citation type="submission" date="2019-06" db="EMBL/GenBank/DDBJ databases">
        <authorList>
            <person name="Li M."/>
        </authorList>
    </citation>
    <scope>NUCLEOTIDE SEQUENCE [LARGE SCALE GENOMIC DNA]</scope>
    <source>
        <strain evidence="1 2">BGMRC6574</strain>
    </source>
</reference>
<proteinExistence type="predicted"/>
<accession>A0A506U0S7</accession>